<keyword evidence="1" id="KW-0812">Transmembrane</keyword>
<keyword evidence="1" id="KW-0472">Membrane</keyword>
<reference evidence="2 3" key="1">
    <citation type="journal article" date="2021" name="Int. J. Syst. Evol. Microbiol.">
        <title>Reticulibacter mediterranei gen. nov., sp. nov., within the new family Reticulibacteraceae fam. nov., and Ktedonospora formicarum gen. nov., sp. nov., Ktedonobacter robiniae sp. nov., Dictyobacter formicarum sp. nov. and Dictyobacter arantiisoli sp. nov., belonging to the class Ktedonobacteria.</title>
        <authorList>
            <person name="Yabe S."/>
            <person name="Zheng Y."/>
            <person name="Wang C.M."/>
            <person name="Sakai Y."/>
            <person name="Abe K."/>
            <person name="Yokota A."/>
            <person name="Donadio S."/>
            <person name="Cavaletti L."/>
            <person name="Monciardini P."/>
        </authorList>
    </citation>
    <scope>NUCLEOTIDE SEQUENCE [LARGE SCALE GENOMIC DNA]</scope>
    <source>
        <strain evidence="2 3">SOSP1-30</strain>
    </source>
</reference>
<evidence type="ECO:0000313" key="2">
    <source>
        <dbReference type="EMBL" id="GHO57128.1"/>
    </source>
</evidence>
<accession>A0ABQ3UWS6</accession>
<keyword evidence="1" id="KW-1133">Transmembrane helix</keyword>
<feature type="transmembrane region" description="Helical" evidence="1">
    <location>
        <begin position="39"/>
        <end position="61"/>
    </location>
</feature>
<comment type="caution">
    <text evidence="2">The sequence shown here is derived from an EMBL/GenBank/DDBJ whole genome shotgun (WGS) entry which is preliminary data.</text>
</comment>
<name>A0ABQ3UWS6_9CHLR</name>
<dbReference type="Proteomes" id="UP000654345">
    <property type="component" value="Unassembled WGS sequence"/>
</dbReference>
<feature type="transmembrane region" description="Helical" evidence="1">
    <location>
        <begin position="6"/>
        <end position="27"/>
    </location>
</feature>
<dbReference type="RefSeq" id="WP_007915336.1">
    <property type="nucleotide sequence ID" value="NZ_BNJG01000002.1"/>
</dbReference>
<protein>
    <recommendedName>
        <fullName evidence="4">Transglycosylase</fullName>
    </recommendedName>
</protein>
<organism evidence="2 3">
    <name type="scientific">Ktedonobacter robiniae</name>
    <dbReference type="NCBI Taxonomy" id="2778365"/>
    <lineage>
        <taxon>Bacteria</taxon>
        <taxon>Bacillati</taxon>
        <taxon>Chloroflexota</taxon>
        <taxon>Ktedonobacteria</taxon>
        <taxon>Ktedonobacterales</taxon>
        <taxon>Ktedonobacteraceae</taxon>
        <taxon>Ktedonobacter</taxon>
    </lineage>
</organism>
<keyword evidence="3" id="KW-1185">Reference proteome</keyword>
<evidence type="ECO:0000256" key="1">
    <source>
        <dbReference type="SAM" id="Phobius"/>
    </source>
</evidence>
<sequence>MVLAAFVITFTKLLVWFLVALLVGVVGELIARRRAPDGIIGAVLLGFLAIFIVVGLLNFSIAGEPLLAGVPLVSSILVAAILVFIWSGFAYHRVRPYYYRRGTYARAPRRRRRWF</sequence>
<gene>
    <name evidence="2" type="ORF">KSB_56030</name>
</gene>
<dbReference type="EMBL" id="BNJG01000002">
    <property type="protein sequence ID" value="GHO57128.1"/>
    <property type="molecule type" value="Genomic_DNA"/>
</dbReference>
<evidence type="ECO:0000313" key="3">
    <source>
        <dbReference type="Proteomes" id="UP000654345"/>
    </source>
</evidence>
<evidence type="ECO:0008006" key="4">
    <source>
        <dbReference type="Google" id="ProtNLM"/>
    </source>
</evidence>
<proteinExistence type="predicted"/>
<feature type="transmembrane region" description="Helical" evidence="1">
    <location>
        <begin position="67"/>
        <end position="91"/>
    </location>
</feature>